<feature type="domain" description="Integrase catalytic" evidence="8">
    <location>
        <begin position="280"/>
        <end position="381"/>
    </location>
</feature>
<dbReference type="SUPFAM" id="SSF56672">
    <property type="entry name" value="DNA/RNA polymerases"/>
    <property type="match status" value="1"/>
</dbReference>
<dbReference type="GO" id="GO:0003964">
    <property type="term" value="F:RNA-directed DNA polymerase activity"/>
    <property type="evidence" value="ECO:0007669"/>
    <property type="project" value="UniProtKB-KW"/>
</dbReference>
<dbReference type="InterPro" id="IPR056924">
    <property type="entry name" value="SH3_Tf2-1"/>
</dbReference>
<evidence type="ECO:0000256" key="7">
    <source>
        <dbReference type="SAM" id="MobiDB-lite"/>
    </source>
</evidence>
<evidence type="ECO:0000256" key="1">
    <source>
        <dbReference type="ARBA" id="ARBA00022679"/>
    </source>
</evidence>
<dbReference type="InterPro" id="IPR001584">
    <property type="entry name" value="Integrase_cat-core"/>
</dbReference>
<gene>
    <name evidence="9" type="ORF">QYE76_007723</name>
</gene>
<dbReference type="Gene3D" id="1.10.340.70">
    <property type="match status" value="1"/>
</dbReference>
<dbReference type="PROSITE" id="PS50994">
    <property type="entry name" value="INTEGRASE"/>
    <property type="match status" value="1"/>
</dbReference>
<dbReference type="Pfam" id="PF24626">
    <property type="entry name" value="SH3_Tf2-1"/>
    <property type="match status" value="1"/>
</dbReference>
<keyword evidence="3" id="KW-0540">Nuclease</keyword>
<dbReference type="Proteomes" id="UP001231189">
    <property type="component" value="Unassembled WGS sequence"/>
</dbReference>
<evidence type="ECO:0000259" key="8">
    <source>
        <dbReference type="PROSITE" id="PS50994"/>
    </source>
</evidence>
<proteinExistence type="predicted"/>
<dbReference type="InterPro" id="IPR043128">
    <property type="entry name" value="Rev_trsase/Diguanyl_cyclase"/>
</dbReference>
<keyword evidence="5" id="KW-0378">Hydrolase</keyword>
<dbReference type="InterPro" id="IPR041373">
    <property type="entry name" value="RT_RNaseH"/>
</dbReference>
<evidence type="ECO:0000313" key="9">
    <source>
        <dbReference type="EMBL" id="KAK1595423.1"/>
    </source>
</evidence>
<keyword evidence="10" id="KW-1185">Reference proteome</keyword>
<sequence>LTKKNVPFVWGKAQQKAFDELKKRLTEAPLLALPDFAKTFEIECDASGLGIGGVLMQNGKPVAYYSEKLDGARLNYPIYDKELYALVRVLEVWQHYLWPKEFVIHSDHESLKYLKSQHNLNKRHAKWVEFIESFPYVIKYKKGKENVVADALSRKITLLLTRLEFHILGLEEIKELYPSDAFFGPIFAKCSVDRGFDDFYLHDGYLFKANKICIPESSLRKLLLQESHGGGLMGHFGREKTYAMLSTHYYWPRMYRDVERLCRRCTTCLQAKSTSNPYEVVRLHGIPASIVSDRDVKFMSYLWKSLMAKFGVKLLFSSSSHPQTDGQTEVVNRSLSTLLRTLVKTNLKSWEDCLPHAEFAYNRAKHSTTSRSPFMIVYGFEPPTALDILPLPLHERTNMDFDKRTTAMKKLHEETRATIQEHVLRQATRLNAKKKERVFEEGDLVWIHLRKERFPQERNSKLKPRGDGPFKVLKRINNNAYVIDIPTSKYLVNSLLTTLDLGTPLDGLLPHADVLCVIRYKAHQDPGEDETPWPREGEEQQNLEMNMKPKPTSPEERQGREGRWPVQSPVRPDPRPDAPATGPVNRAQNPLRSKRDILGTPDLQTYCLANMYSDEEDTEEYTEHFEEDASSSTADVEEHVELYTDYGSASIANMTDIEELYTDYGSASIANMDDIDELYIDTCSTSMDDMVEHHHEDDIDPTIVPNMFGIDTLLRAPQGAIMRVPMHKIIDITDIIWSIKSAPNMSHHLGKARTVIDSHHLMIVVDHHHLMVYIDILPHMIFDDTTQDMVMRQEDESLDMKTFLIRRLLPLAPPPQWPLPRHMPMDSDATSASNKATFHGNVPISYVSAKKLYFDELNAQVSKMPPLEDDLGGDGVEHGEHGILPSPTEAHGVEMVEHGKFPSTKEAHGDEKVEPTPICLIDELVPTPCEHESHLAHLSESDSELSDFHPICEFECFHLEDMSDTQSSTEDEFPLMEKMYMVHEDDDISPCLLQDGHVDHMDPPTSTTPTSHESAFKGYADKPPFKPLPPKEGSEEREEEKKKKKGTKKKKKKKKKKENKEKEAMAYPRVYEVTIGNCKYVAPNDYYDNESEYDDLPIPFTHISDHDLDEHTAFDIENLFGTDYESNDDSIIHVPLNDGIESSKLGDVVLENPIFETSTFSENDDITYSGSFQGSREEDDILRSRRMKSLSLGMPRWFIPAYFKKTQASKLGDAQGIPFFIDKVSGSFS</sequence>
<dbReference type="Gene3D" id="3.10.20.370">
    <property type="match status" value="1"/>
</dbReference>
<dbReference type="PANTHER" id="PTHR35046">
    <property type="entry name" value="ZINC KNUCKLE (CCHC-TYPE) FAMILY PROTEIN"/>
    <property type="match status" value="1"/>
</dbReference>
<dbReference type="InterPro" id="IPR012337">
    <property type="entry name" value="RNaseH-like_sf"/>
</dbReference>
<evidence type="ECO:0000256" key="2">
    <source>
        <dbReference type="ARBA" id="ARBA00022695"/>
    </source>
</evidence>
<dbReference type="InterPro" id="IPR041588">
    <property type="entry name" value="Integrase_H2C2"/>
</dbReference>
<reference evidence="9" key="1">
    <citation type="submission" date="2023-07" db="EMBL/GenBank/DDBJ databases">
        <title>A chromosome-level genome assembly of Lolium multiflorum.</title>
        <authorList>
            <person name="Chen Y."/>
            <person name="Copetti D."/>
            <person name="Kolliker R."/>
            <person name="Studer B."/>
        </authorList>
    </citation>
    <scope>NUCLEOTIDE SEQUENCE</scope>
    <source>
        <strain evidence="9">02402/16</strain>
        <tissue evidence="9">Leaf</tissue>
    </source>
</reference>
<dbReference type="PANTHER" id="PTHR35046:SF9">
    <property type="entry name" value="RNA-DIRECTED DNA POLYMERASE"/>
    <property type="match status" value="1"/>
</dbReference>
<dbReference type="FunFam" id="1.10.340.70:FF:000001">
    <property type="entry name" value="Retrovirus-related Pol polyprotein from transposon gypsy-like Protein"/>
    <property type="match status" value="1"/>
</dbReference>
<accession>A0AAD8Q4Q2</accession>
<dbReference type="InterPro" id="IPR036397">
    <property type="entry name" value="RNaseH_sf"/>
</dbReference>
<dbReference type="Pfam" id="PF17921">
    <property type="entry name" value="Integrase_H2C2"/>
    <property type="match status" value="1"/>
</dbReference>
<feature type="region of interest" description="Disordered" evidence="7">
    <location>
        <begin position="525"/>
        <end position="592"/>
    </location>
</feature>
<evidence type="ECO:0000256" key="6">
    <source>
        <dbReference type="ARBA" id="ARBA00022918"/>
    </source>
</evidence>
<feature type="compositionally biased region" description="Basic residues" evidence="7">
    <location>
        <begin position="1042"/>
        <end position="1057"/>
    </location>
</feature>
<evidence type="ECO:0000256" key="4">
    <source>
        <dbReference type="ARBA" id="ARBA00022759"/>
    </source>
</evidence>
<dbReference type="GO" id="GO:0015074">
    <property type="term" value="P:DNA integration"/>
    <property type="evidence" value="ECO:0007669"/>
    <property type="project" value="InterPro"/>
</dbReference>
<feature type="non-terminal residue" evidence="9">
    <location>
        <position position="1229"/>
    </location>
</feature>
<dbReference type="AlphaFoldDB" id="A0AAD8Q4Q2"/>
<dbReference type="EMBL" id="JAUUTY010000676">
    <property type="protein sequence ID" value="KAK1595423.1"/>
    <property type="molecule type" value="Genomic_DNA"/>
</dbReference>
<dbReference type="GO" id="GO:0016787">
    <property type="term" value="F:hydrolase activity"/>
    <property type="evidence" value="ECO:0007669"/>
    <property type="project" value="UniProtKB-KW"/>
</dbReference>
<dbReference type="Gene3D" id="3.30.420.10">
    <property type="entry name" value="Ribonuclease H-like superfamily/Ribonuclease H"/>
    <property type="match status" value="1"/>
</dbReference>
<dbReference type="SUPFAM" id="SSF53098">
    <property type="entry name" value="Ribonuclease H-like"/>
    <property type="match status" value="1"/>
</dbReference>
<keyword evidence="6" id="KW-0695">RNA-directed DNA polymerase</keyword>
<dbReference type="CDD" id="cd09274">
    <property type="entry name" value="RNase_HI_RT_Ty3"/>
    <property type="match status" value="1"/>
</dbReference>
<organism evidence="9 10">
    <name type="scientific">Lolium multiflorum</name>
    <name type="common">Italian ryegrass</name>
    <name type="synonym">Lolium perenne subsp. multiflorum</name>
    <dbReference type="NCBI Taxonomy" id="4521"/>
    <lineage>
        <taxon>Eukaryota</taxon>
        <taxon>Viridiplantae</taxon>
        <taxon>Streptophyta</taxon>
        <taxon>Embryophyta</taxon>
        <taxon>Tracheophyta</taxon>
        <taxon>Spermatophyta</taxon>
        <taxon>Magnoliopsida</taxon>
        <taxon>Liliopsida</taxon>
        <taxon>Poales</taxon>
        <taxon>Poaceae</taxon>
        <taxon>BOP clade</taxon>
        <taxon>Pooideae</taxon>
        <taxon>Poodae</taxon>
        <taxon>Poeae</taxon>
        <taxon>Poeae Chloroplast Group 2 (Poeae type)</taxon>
        <taxon>Loliodinae</taxon>
        <taxon>Loliinae</taxon>
        <taxon>Lolium</taxon>
    </lineage>
</organism>
<feature type="compositionally biased region" description="Basic and acidic residues" evidence="7">
    <location>
        <begin position="525"/>
        <end position="538"/>
    </location>
</feature>
<evidence type="ECO:0000256" key="5">
    <source>
        <dbReference type="ARBA" id="ARBA00022801"/>
    </source>
</evidence>
<dbReference type="GO" id="GO:0003676">
    <property type="term" value="F:nucleic acid binding"/>
    <property type="evidence" value="ECO:0007669"/>
    <property type="project" value="InterPro"/>
</dbReference>
<keyword evidence="4" id="KW-0255">Endonuclease</keyword>
<evidence type="ECO:0000313" key="10">
    <source>
        <dbReference type="Proteomes" id="UP001231189"/>
    </source>
</evidence>
<comment type="caution">
    <text evidence="9">The sequence shown here is derived from an EMBL/GenBank/DDBJ whole genome shotgun (WGS) entry which is preliminary data.</text>
</comment>
<dbReference type="Pfam" id="PF17917">
    <property type="entry name" value="RT_RNaseH"/>
    <property type="match status" value="1"/>
</dbReference>
<protein>
    <recommendedName>
        <fullName evidence="8">Integrase catalytic domain-containing protein</fullName>
    </recommendedName>
</protein>
<dbReference type="Gene3D" id="3.30.70.270">
    <property type="match status" value="1"/>
</dbReference>
<keyword evidence="2" id="KW-0548">Nucleotidyltransferase</keyword>
<name>A0AAD8Q4Q2_LOLMU</name>
<evidence type="ECO:0000256" key="3">
    <source>
        <dbReference type="ARBA" id="ARBA00022722"/>
    </source>
</evidence>
<dbReference type="GO" id="GO:0004519">
    <property type="term" value="F:endonuclease activity"/>
    <property type="evidence" value="ECO:0007669"/>
    <property type="project" value="UniProtKB-KW"/>
</dbReference>
<feature type="compositionally biased region" description="Basic and acidic residues" evidence="7">
    <location>
        <begin position="553"/>
        <end position="563"/>
    </location>
</feature>
<keyword evidence="1" id="KW-0808">Transferase</keyword>
<feature type="region of interest" description="Disordered" evidence="7">
    <location>
        <begin position="991"/>
        <end position="1061"/>
    </location>
</feature>
<dbReference type="InterPro" id="IPR043502">
    <property type="entry name" value="DNA/RNA_pol_sf"/>
</dbReference>